<feature type="compositionally biased region" description="Basic residues" evidence="1">
    <location>
        <begin position="1196"/>
        <end position="1205"/>
    </location>
</feature>
<feature type="compositionally biased region" description="Basic and acidic residues" evidence="1">
    <location>
        <begin position="486"/>
        <end position="506"/>
    </location>
</feature>
<feature type="compositionally biased region" description="Low complexity" evidence="1">
    <location>
        <begin position="986"/>
        <end position="1013"/>
    </location>
</feature>
<feature type="compositionally biased region" description="Low complexity" evidence="1">
    <location>
        <begin position="592"/>
        <end position="601"/>
    </location>
</feature>
<evidence type="ECO:0000256" key="1">
    <source>
        <dbReference type="SAM" id="MobiDB-lite"/>
    </source>
</evidence>
<organism evidence="2 3">
    <name type="scientific">Chlamydomonas reinhardtii</name>
    <name type="common">Chlamydomonas smithii</name>
    <dbReference type="NCBI Taxonomy" id="3055"/>
    <lineage>
        <taxon>Eukaryota</taxon>
        <taxon>Viridiplantae</taxon>
        <taxon>Chlorophyta</taxon>
        <taxon>core chlorophytes</taxon>
        <taxon>Chlorophyceae</taxon>
        <taxon>CS clade</taxon>
        <taxon>Chlamydomonadales</taxon>
        <taxon>Chlamydomonadaceae</taxon>
        <taxon>Chlamydomonas</taxon>
    </lineage>
</organism>
<feature type="compositionally biased region" description="Low complexity" evidence="1">
    <location>
        <begin position="943"/>
        <end position="964"/>
    </location>
</feature>
<feature type="region of interest" description="Disordered" evidence="1">
    <location>
        <begin position="67"/>
        <end position="90"/>
    </location>
</feature>
<feature type="compositionally biased region" description="Gly residues" evidence="1">
    <location>
        <begin position="1229"/>
        <end position="1245"/>
    </location>
</feature>
<reference evidence="2 3" key="1">
    <citation type="journal article" date="2007" name="Science">
        <title>The Chlamydomonas genome reveals the evolution of key animal and plant functions.</title>
        <authorList>
            <person name="Merchant S.S."/>
            <person name="Prochnik S.E."/>
            <person name="Vallon O."/>
            <person name="Harris E.H."/>
            <person name="Karpowicz S.J."/>
            <person name="Witman G.B."/>
            <person name="Terry A."/>
            <person name="Salamov A."/>
            <person name="Fritz-Laylin L.K."/>
            <person name="Marechal-Drouard L."/>
            <person name="Marshall W.F."/>
            <person name="Qu L.H."/>
            <person name="Nelson D.R."/>
            <person name="Sanderfoot A.A."/>
            <person name="Spalding M.H."/>
            <person name="Kapitonov V.V."/>
            <person name="Ren Q."/>
            <person name="Ferris P."/>
            <person name="Lindquist E."/>
            <person name="Shapiro H."/>
            <person name="Lucas S.M."/>
            <person name="Grimwood J."/>
            <person name="Schmutz J."/>
            <person name="Cardol P."/>
            <person name="Cerutti H."/>
            <person name="Chanfreau G."/>
            <person name="Chen C.L."/>
            <person name="Cognat V."/>
            <person name="Croft M.T."/>
            <person name="Dent R."/>
            <person name="Dutcher S."/>
            <person name="Fernandez E."/>
            <person name="Fukuzawa H."/>
            <person name="Gonzalez-Ballester D."/>
            <person name="Gonzalez-Halphen D."/>
            <person name="Hallmann A."/>
            <person name="Hanikenne M."/>
            <person name="Hippler M."/>
            <person name="Inwood W."/>
            <person name="Jabbari K."/>
            <person name="Kalanon M."/>
            <person name="Kuras R."/>
            <person name="Lefebvre P.A."/>
            <person name="Lemaire S.D."/>
            <person name="Lobanov A.V."/>
            <person name="Lohr M."/>
            <person name="Manuell A."/>
            <person name="Meier I."/>
            <person name="Mets L."/>
            <person name="Mittag M."/>
            <person name="Mittelmeier T."/>
            <person name="Moroney J.V."/>
            <person name="Moseley J."/>
            <person name="Napoli C."/>
            <person name="Nedelcu A.M."/>
            <person name="Niyogi K."/>
            <person name="Novoselov S.V."/>
            <person name="Paulsen I.T."/>
            <person name="Pazour G."/>
            <person name="Purton S."/>
            <person name="Ral J.P."/>
            <person name="Riano-Pachon D.M."/>
            <person name="Riekhof W."/>
            <person name="Rymarquis L."/>
            <person name="Schroda M."/>
            <person name="Stern D."/>
            <person name="Umen J."/>
            <person name="Willows R."/>
            <person name="Wilson N."/>
            <person name="Zimmer S.L."/>
            <person name="Allmer J."/>
            <person name="Balk J."/>
            <person name="Bisova K."/>
            <person name="Chen C.J."/>
            <person name="Elias M."/>
            <person name="Gendler K."/>
            <person name="Hauser C."/>
            <person name="Lamb M.R."/>
            <person name="Ledford H."/>
            <person name="Long J.C."/>
            <person name="Minagawa J."/>
            <person name="Page M.D."/>
            <person name="Pan J."/>
            <person name="Pootakham W."/>
            <person name="Roje S."/>
            <person name="Rose A."/>
            <person name="Stahlberg E."/>
            <person name="Terauchi A.M."/>
            <person name="Yang P."/>
            <person name="Ball S."/>
            <person name="Bowler C."/>
            <person name="Dieckmann C.L."/>
            <person name="Gladyshev V.N."/>
            <person name="Green P."/>
            <person name="Jorgensen R."/>
            <person name="Mayfield S."/>
            <person name="Mueller-Roeber B."/>
            <person name="Rajamani S."/>
            <person name="Sayre R.T."/>
            <person name="Brokstein P."/>
            <person name="Dubchak I."/>
            <person name="Goodstein D."/>
            <person name="Hornick L."/>
            <person name="Huang Y.W."/>
            <person name="Jhaveri J."/>
            <person name="Luo Y."/>
            <person name="Martinez D."/>
            <person name="Ngau W.C."/>
            <person name="Otillar B."/>
            <person name="Poliakov A."/>
            <person name="Porter A."/>
            <person name="Szajkowski L."/>
            <person name="Werner G."/>
            <person name="Zhou K."/>
            <person name="Grigoriev I.V."/>
            <person name="Rokhsar D.S."/>
            <person name="Grossman A.R."/>
        </authorList>
    </citation>
    <scope>NUCLEOTIDE SEQUENCE [LARGE SCALE GENOMIC DNA]</scope>
    <source>
        <strain evidence="3">CC-503</strain>
    </source>
</reference>
<feature type="compositionally biased region" description="Low complexity" evidence="1">
    <location>
        <begin position="636"/>
        <end position="656"/>
    </location>
</feature>
<name>A0A2K3DT91_CHLRE</name>
<gene>
    <name evidence="2" type="ORF">CHLRE_04g213873v5</name>
</gene>
<feature type="compositionally biased region" description="Basic residues" evidence="1">
    <location>
        <begin position="338"/>
        <end position="348"/>
    </location>
</feature>
<sequence length="1528" mass="154824">MGGLVDGRPGVSGGGGGGLIGWLKHLVTGRKQPASAGSLTPAAHASSSPLFGHLSRKRVAVEDAPALLNSPGASRPASPAPVRMSNPGGPTVLRQQTWVTGRHDDEGGPHSAGVPGDLVEECAGSLPGPPTSTGSTRESRRRLAAGAMSGELLECTASSRMEGAAAAQGAGRVSGTGAAGAWALGKKPSGGTTDVEELDPRRLEHSFVASRVAAALRSGGPSGRTHDDPPGSRQLRTVVSMAAATGHNSGVDAAGGCKLGVRPRASLGGTTMLVAPASAGRPDLMPPPKSALKGGPGNVAAGPSCSRLGTFSGALPTATVGGGRTTGSGGQSYYHTGPQHRHHHHQARHGADDADALDDEYCCDLGEEERGGGGGVGPDPIAMHDVQTRQTRNVQEQSSHHSTQHHEVEDVEEVEHEGNGSLHGSPQHASKPHSEGWPGSEASTRRRRREAERHEEVQSQSRHETTEETRSHRHFGAHGGEEEGEERTTRTEKHHEDNKTVTTREQEELEESSSQQPGTDRASHSRQSRTSTHYSHSQTQSTRRVVTTTNTRLQQSSSVPAPQQQHNSSSSSGPGNAMGSSPRHPRATAPHSGAPPATASTGPPPTAATQRSVPPATAATSIPPPTAATQGTRPQPTAATNGSAPPATATSASLPTPSGPPLPGRYSSTIAGMDVAPDSAADVDAAPREAGSSRRQRLAAAAAAEEAAAAALDGHAYGARGGRERDRERAAAAAAAAATEAAEMAESAAQQAYNAYAAANRLQQQVSPGRAQRYGGGAYPGASSPQPVHGMGAHGRVSAAGGEPVRVREYRRQGTLTERDLAHISGTQPYLGVDSRTDILERFLEDASDGAAAAARPRPHGPRVKLGPPPMTPGACSAASTAAPAEHFMAAAEAQAAAERVAAAGGGYGGFGPAYTYSGGGDGYSARPLSRIGPQGLATGAGSHHYQSHSTSHQQQQKSSSSTHHVVEVRSSTITGAGCGMGGALQEQQQQRSQRTQHQQTTTTTTTVSTHTTSQQLQAQAAATAAALAAARGHAAILTPGQQHHNQQHTTHHSTTTTKQQHTSHTTSTQQQTTTDGLRRPAATADGDGFAAAAAGGNGGPKQWRTSPGRRATDHSLLGAEVLVLSGPAGAAALHAADMSAPTPGGGDMRHGGDPCGRAPYTVEEPDDQEGGGGVMGNGGGLEDEDEEQWDGAGNRTHRRRRHVRIASAWRKDGVQPGSSGAGPPPQSGSGGTSGGKRQSGGGAYPGEQPGYPDDGVEVGYGGGGRSGGVNNRLPSAGKPLIAASGKSFTRTSPPRTAAGNRGVSGAGDGGRISDGQIDTDLYGKYDTSSRALAAQASLMRTSRRDPHRGTHRMDGAMALATSVPSSALNPLLWQTAAGSPNATLAGGSYGPDLGLGPGLGGGAGGMGMGMGGGPGGFGERADGGGLMHACSRRYQSSPGIDGSIPPVPTTSRYTGAAGAAGGGMASGMGMGMGGHRDRDVSPNSRNYAGGGITGRANLGLSAGLAGLSAGLAGLGGGGRRARDQWDQ</sequence>
<feature type="compositionally biased region" description="Basic and acidic residues" evidence="1">
    <location>
        <begin position="449"/>
        <end position="470"/>
    </location>
</feature>
<evidence type="ECO:0000313" key="2">
    <source>
        <dbReference type="EMBL" id="PNW83749.1"/>
    </source>
</evidence>
<feature type="region of interest" description="Disordered" evidence="1">
    <location>
        <begin position="1041"/>
        <end position="1111"/>
    </location>
</feature>
<accession>A0A2K3DT91</accession>
<feature type="region of interest" description="Disordered" evidence="1">
    <location>
        <begin position="926"/>
        <end position="1013"/>
    </location>
</feature>
<dbReference type="EMBL" id="CM008965">
    <property type="protein sequence ID" value="PNW83749.1"/>
    <property type="molecule type" value="Genomic_DNA"/>
</dbReference>
<feature type="compositionally biased region" description="Low complexity" evidence="1">
    <location>
        <begin position="1053"/>
        <end position="1075"/>
    </location>
</feature>
<dbReference type="KEGG" id="cre:CHLRE_04g213873v5"/>
<evidence type="ECO:0000313" key="3">
    <source>
        <dbReference type="Proteomes" id="UP000006906"/>
    </source>
</evidence>
<feature type="region of interest" description="Disordered" evidence="1">
    <location>
        <begin position="388"/>
        <end position="671"/>
    </location>
</feature>
<feature type="region of interest" description="Disordered" evidence="1">
    <location>
        <begin position="1138"/>
        <end position="1313"/>
    </location>
</feature>
<dbReference type="Gramene" id="PNW83749">
    <property type="protein sequence ID" value="PNW83749"/>
    <property type="gene ID" value="CHLRE_04g213873v5"/>
</dbReference>
<proteinExistence type="predicted"/>
<feature type="compositionally biased region" description="Low complexity" evidence="1">
    <location>
        <begin position="528"/>
        <end position="565"/>
    </location>
</feature>
<feature type="compositionally biased region" description="Gly residues" evidence="1">
    <location>
        <begin position="1171"/>
        <end position="1181"/>
    </location>
</feature>
<feature type="compositionally biased region" description="Low complexity" evidence="1">
    <location>
        <begin position="70"/>
        <end position="81"/>
    </location>
</feature>
<feature type="region of interest" description="Disordered" evidence="1">
    <location>
        <begin position="322"/>
        <end position="352"/>
    </location>
</feature>
<dbReference type="Proteomes" id="UP000006906">
    <property type="component" value="Chromosome 4"/>
</dbReference>
<protein>
    <submittedName>
        <fullName evidence="2">Uncharacterized protein</fullName>
    </submittedName>
</protein>
<dbReference type="GeneID" id="66053119"/>
<keyword evidence="3" id="KW-1185">Reference proteome</keyword>
<feature type="compositionally biased region" description="Gly residues" evidence="1">
    <location>
        <begin position="1259"/>
        <end position="1268"/>
    </location>
</feature>
<dbReference type="RefSeq" id="XP_042924951.1">
    <property type="nucleotide sequence ID" value="XM_043061642.1"/>
</dbReference>
<dbReference type="InParanoid" id="A0A2K3DT91"/>
<feature type="compositionally biased region" description="Gly residues" evidence="1">
    <location>
        <begin position="1303"/>
        <end position="1313"/>
    </location>
</feature>
<feature type="region of interest" description="Disordered" evidence="1">
    <location>
        <begin position="121"/>
        <end position="144"/>
    </location>
</feature>
<feature type="compositionally biased region" description="Low complexity" evidence="1">
    <location>
        <begin position="1082"/>
        <end position="1095"/>
    </location>
</feature>
<dbReference type="OrthoDB" id="550744at2759"/>